<dbReference type="EMBL" id="MU826839">
    <property type="protein sequence ID" value="KAJ7372016.1"/>
    <property type="molecule type" value="Genomic_DNA"/>
</dbReference>
<comment type="caution">
    <text evidence="2">The sequence shown here is derived from an EMBL/GenBank/DDBJ whole genome shotgun (WGS) entry which is preliminary data.</text>
</comment>
<evidence type="ECO:0000313" key="2">
    <source>
        <dbReference type="EMBL" id="KAJ7372016.1"/>
    </source>
</evidence>
<evidence type="ECO:0000313" key="3">
    <source>
        <dbReference type="Proteomes" id="UP001163046"/>
    </source>
</evidence>
<dbReference type="OrthoDB" id="5968622at2759"/>
<feature type="region of interest" description="Disordered" evidence="1">
    <location>
        <begin position="1"/>
        <end position="30"/>
    </location>
</feature>
<accession>A0A9W9YYU4</accession>
<protein>
    <submittedName>
        <fullName evidence="2">Uncharacterized protein</fullName>
    </submittedName>
</protein>
<name>A0A9W9YYU4_9CNID</name>
<dbReference type="AlphaFoldDB" id="A0A9W9YYU4"/>
<proteinExistence type="predicted"/>
<organism evidence="2 3">
    <name type="scientific">Desmophyllum pertusum</name>
    <dbReference type="NCBI Taxonomy" id="174260"/>
    <lineage>
        <taxon>Eukaryota</taxon>
        <taxon>Metazoa</taxon>
        <taxon>Cnidaria</taxon>
        <taxon>Anthozoa</taxon>
        <taxon>Hexacorallia</taxon>
        <taxon>Scleractinia</taxon>
        <taxon>Caryophylliina</taxon>
        <taxon>Caryophylliidae</taxon>
        <taxon>Desmophyllum</taxon>
    </lineage>
</organism>
<keyword evidence="3" id="KW-1185">Reference proteome</keyword>
<evidence type="ECO:0000256" key="1">
    <source>
        <dbReference type="SAM" id="MobiDB-lite"/>
    </source>
</evidence>
<dbReference type="Proteomes" id="UP001163046">
    <property type="component" value="Unassembled WGS sequence"/>
</dbReference>
<feature type="compositionally biased region" description="Low complexity" evidence="1">
    <location>
        <begin position="1"/>
        <end position="14"/>
    </location>
</feature>
<sequence>MAQIQVPQAIQPPADMADAGGQRSKGRRSAVEMPTGHAFCLSQLLLILLTFLSSSGRQNDFSRISSDSVYQPTKSGSSAVDFSLKYHHSSSSKHVRHLASVTRGRRYLNSRTRYYANSDSSFQQTRLFISGDVSLNPGPISNTHKCSVCSKTIARNHRVRTEP</sequence>
<gene>
    <name evidence="2" type="ORF">OS493_021444</name>
</gene>
<reference evidence="2" key="1">
    <citation type="submission" date="2023-01" db="EMBL/GenBank/DDBJ databases">
        <title>Genome assembly of the deep-sea coral Lophelia pertusa.</title>
        <authorList>
            <person name="Herrera S."/>
            <person name="Cordes E."/>
        </authorList>
    </citation>
    <scope>NUCLEOTIDE SEQUENCE</scope>
    <source>
        <strain evidence="2">USNM1676648</strain>
        <tissue evidence="2">Polyp</tissue>
    </source>
</reference>